<keyword evidence="3" id="KW-1185">Reference proteome</keyword>
<evidence type="ECO:0000256" key="1">
    <source>
        <dbReference type="SAM" id="SignalP"/>
    </source>
</evidence>
<feature type="signal peptide" evidence="1">
    <location>
        <begin position="1"/>
        <end position="26"/>
    </location>
</feature>
<evidence type="ECO:0008006" key="4">
    <source>
        <dbReference type="Google" id="ProtNLM"/>
    </source>
</evidence>
<keyword evidence="1" id="KW-0732">Signal</keyword>
<dbReference type="EMBL" id="JAVDQD010000001">
    <property type="protein sequence ID" value="MDR6237755.1"/>
    <property type="molecule type" value="Genomic_DNA"/>
</dbReference>
<sequence>MKKFLPYKFLYSALLIAGMISFTSCSDDENNDVDQGYDIPSTYNFDNVSFSGQTIRLDQVGKLTAEMKKGNEVGVEVSEQTLTDIYNEDVSGKKIQNKVQESFDIVINSYFPKLEAASMATEAGSEGVAGVVTSHNGEKSYLFDAEGIEYTQLIEKGLMGALMYHQATAVYFGDSKMNVDNETVEEGKGTEMQHHWDEALGYFSAKTENGVTVFDDSRYWAKYAKKTEVLKTSENIYNAFIKGRAAIGAKDYSTRDEQISIIRRNWEIVVAGTAVHYLNGAKDEISNGLDVDYALKNHQLSEAYAFILGLQFNPESRVSAGDANKIAALLGNDFYKTEAKDVQNAIDEITSLVDELKDVAAQL</sequence>
<feature type="chain" id="PRO_5042189142" description="DUF4856 domain-containing protein" evidence="1">
    <location>
        <begin position="27"/>
        <end position="363"/>
    </location>
</feature>
<gene>
    <name evidence="2" type="ORF">HNQ88_000731</name>
</gene>
<dbReference type="AlphaFoldDB" id="A0AAE3XJS3"/>
<name>A0AAE3XJS3_9BACT</name>
<dbReference type="PROSITE" id="PS51257">
    <property type="entry name" value="PROKAR_LIPOPROTEIN"/>
    <property type="match status" value="1"/>
</dbReference>
<comment type="caution">
    <text evidence="2">The sequence shown here is derived from an EMBL/GenBank/DDBJ whole genome shotgun (WGS) entry which is preliminary data.</text>
</comment>
<proteinExistence type="predicted"/>
<reference evidence="2" key="1">
    <citation type="submission" date="2023-07" db="EMBL/GenBank/DDBJ databases">
        <title>Genomic Encyclopedia of Type Strains, Phase IV (KMG-IV): sequencing the most valuable type-strain genomes for metagenomic binning, comparative biology and taxonomic classification.</title>
        <authorList>
            <person name="Goeker M."/>
        </authorList>
    </citation>
    <scope>NUCLEOTIDE SEQUENCE</scope>
    <source>
        <strain evidence="2">DSM 26174</strain>
    </source>
</reference>
<dbReference type="Proteomes" id="UP001185092">
    <property type="component" value="Unassembled WGS sequence"/>
</dbReference>
<evidence type="ECO:0000313" key="3">
    <source>
        <dbReference type="Proteomes" id="UP001185092"/>
    </source>
</evidence>
<organism evidence="2 3">
    <name type="scientific">Aureibacter tunicatorum</name>
    <dbReference type="NCBI Taxonomy" id="866807"/>
    <lineage>
        <taxon>Bacteria</taxon>
        <taxon>Pseudomonadati</taxon>
        <taxon>Bacteroidota</taxon>
        <taxon>Cytophagia</taxon>
        <taxon>Cytophagales</taxon>
        <taxon>Persicobacteraceae</taxon>
        <taxon>Aureibacter</taxon>
    </lineage>
</organism>
<dbReference type="Pfam" id="PF16148">
    <property type="entry name" value="DUF4856"/>
    <property type="match status" value="1"/>
</dbReference>
<protein>
    <recommendedName>
        <fullName evidence="4">DUF4856 domain-containing protein</fullName>
    </recommendedName>
</protein>
<dbReference type="RefSeq" id="WP_309937224.1">
    <property type="nucleotide sequence ID" value="NZ_AP025305.1"/>
</dbReference>
<evidence type="ECO:0000313" key="2">
    <source>
        <dbReference type="EMBL" id="MDR6237755.1"/>
    </source>
</evidence>
<accession>A0AAE3XJS3</accession>
<dbReference type="InterPro" id="IPR032331">
    <property type="entry name" value="DUF4856"/>
</dbReference>